<evidence type="ECO:0000256" key="1">
    <source>
        <dbReference type="SAM" id="Coils"/>
    </source>
</evidence>
<accession>B8GE66</accession>
<organism evidence="2 3">
    <name type="scientific">Methanosphaerula palustris (strain ATCC BAA-1556 / DSM 19958 / E1-9c)</name>
    <dbReference type="NCBI Taxonomy" id="521011"/>
    <lineage>
        <taxon>Archaea</taxon>
        <taxon>Methanobacteriati</taxon>
        <taxon>Methanobacteriota</taxon>
        <taxon>Stenosarchaea group</taxon>
        <taxon>Methanomicrobia</taxon>
        <taxon>Methanomicrobiales</taxon>
        <taxon>Methanoregulaceae</taxon>
        <taxon>Methanosphaerula</taxon>
    </lineage>
</organism>
<evidence type="ECO:0000313" key="3">
    <source>
        <dbReference type="Proteomes" id="UP000002457"/>
    </source>
</evidence>
<dbReference type="Proteomes" id="UP000002457">
    <property type="component" value="Chromosome"/>
</dbReference>
<reference evidence="2 3" key="1">
    <citation type="journal article" date="2015" name="Genome Announc.">
        <title>Complete Genome Sequence of Methanosphaerula palustris E1-9CT, a Hydrogenotrophic Methanogen Isolated from a Minerotrophic Fen Peatland.</title>
        <authorList>
            <person name="Cadillo-Quiroz H."/>
            <person name="Browne P."/>
            <person name="Kyrpides N."/>
            <person name="Woyke T."/>
            <person name="Goodwin L."/>
            <person name="Detter C."/>
            <person name="Yavitt J.B."/>
            <person name="Zinder S.H."/>
        </authorList>
    </citation>
    <scope>NUCLEOTIDE SEQUENCE [LARGE SCALE GENOMIC DNA]</scope>
    <source>
        <strain evidence="3">ATCC BAA-1556 / DSM 19958 / E1-9c</strain>
    </source>
</reference>
<gene>
    <name evidence="2" type="ordered locus">Mpal_2279</name>
</gene>
<sequence>MITTDTRRGEVDEENARHAKDLKLKNEELDAAADHLRMLTADLDDQKERLRAVLTMSPEEILIFSRDLRISYLNPPAAAALHMKKADEAIDATLGEPGIRVEQVLPSLEEVIWVFTEGTVVRGQYSRRENDTIQHLAYIMSPTTTGPGDSRQPS</sequence>
<dbReference type="EMBL" id="CP001338">
    <property type="protein sequence ID" value="ACL17567.1"/>
    <property type="molecule type" value="Genomic_DNA"/>
</dbReference>
<evidence type="ECO:0008006" key="4">
    <source>
        <dbReference type="Google" id="ProtNLM"/>
    </source>
</evidence>
<protein>
    <recommendedName>
        <fullName evidence="4">PAS/PAC sensor protein</fullName>
    </recommendedName>
</protein>
<dbReference type="HOGENOM" id="CLU_1700302_0_0_2"/>
<proteinExistence type="predicted"/>
<name>B8GE66_METPE</name>
<dbReference type="eggNOG" id="arCOG03931">
    <property type="taxonomic scope" value="Archaea"/>
</dbReference>
<keyword evidence="3" id="KW-1185">Reference proteome</keyword>
<dbReference type="SUPFAM" id="SSF55785">
    <property type="entry name" value="PYP-like sensor domain (PAS domain)"/>
    <property type="match status" value="1"/>
</dbReference>
<evidence type="ECO:0000313" key="2">
    <source>
        <dbReference type="EMBL" id="ACL17567.1"/>
    </source>
</evidence>
<keyword evidence="1" id="KW-0175">Coiled coil</keyword>
<dbReference type="AlphaFoldDB" id="B8GE66"/>
<dbReference type="InterPro" id="IPR035965">
    <property type="entry name" value="PAS-like_dom_sf"/>
</dbReference>
<dbReference type="Gene3D" id="3.30.450.20">
    <property type="entry name" value="PAS domain"/>
    <property type="match status" value="1"/>
</dbReference>
<dbReference type="KEGG" id="mpl:Mpal_2279"/>
<dbReference type="GeneID" id="7272577"/>
<dbReference type="RefSeq" id="WP_012618886.1">
    <property type="nucleotide sequence ID" value="NC_011832.1"/>
</dbReference>
<feature type="coiled-coil region" evidence="1">
    <location>
        <begin position="19"/>
        <end position="49"/>
    </location>
</feature>